<accession>A0ABZ1G3J3</accession>
<protein>
    <submittedName>
        <fullName evidence="1">Uncharacterized protein</fullName>
    </submittedName>
</protein>
<sequence length="63" mass="7226">MELNPTCCFCYLIIDLDQDEGATVLRLGAVDPARGGDVRQRAYSHSSCLRERVHPSIDLWWEF</sequence>
<dbReference type="Proteomes" id="UP001330827">
    <property type="component" value="Chromosome"/>
</dbReference>
<keyword evidence="2" id="KW-1185">Reference proteome</keyword>
<dbReference type="EMBL" id="CP109114">
    <property type="protein sequence ID" value="WSC13754.1"/>
    <property type="molecule type" value="Genomic_DNA"/>
</dbReference>
<evidence type="ECO:0000313" key="2">
    <source>
        <dbReference type="Proteomes" id="UP001330827"/>
    </source>
</evidence>
<proteinExistence type="predicted"/>
<organism evidence="1 2">
    <name type="scientific">Streptomyces brevispora</name>
    <dbReference type="NCBI Taxonomy" id="887462"/>
    <lineage>
        <taxon>Bacteria</taxon>
        <taxon>Bacillati</taxon>
        <taxon>Actinomycetota</taxon>
        <taxon>Actinomycetes</taxon>
        <taxon>Kitasatosporales</taxon>
        <taxon>Streptomycetaceae</taxon>
        <taxon>Streptomyces</taxon>
    </lineage>
</organism>
<gene>
    <name evidence="1" type="ORF">OIE64_13500</name>
</gene>
<dbReference type="RefSeq" id="WP_326592043.1">
    <property type="nucleotide sequence ID" value="NZ_CP109114.1"/>
</dbReference>
<reference evidence="1 2" key="1">
    <citation type="submission" date="2022-10" db="EMBL/GenBank/DDBJ databases">
        <title>The complete genomes of actinobacterial strains from the NBC collection.</title>
        <authorList>
            <person name="Joergensen T.S."/>
            <person name="Alvarez Arevalo M."/>
            <person name="Sterndorff E.B."/>
            <person name="Faurdal D."/>
            <person name="Vuksanovic O."/>
            <person name="Mourched A.-S."/>
            <person name="Charusanti P."/>
            <person name="Shaw S."/>
            <person name="Blin K."/>
            <person name="Weber T."/>
        </authorList>
    </citation>
    <scope>NUCLEOTIDE SEQUENCE [LARGE SCALE GENOMIC DNA]</scope>
    <source>
        <strain evidence="1 2">NBC 01769</strain>
    </source>
</reference>
<name>A0ABZ1G3J3_9ACTN</name>
<evidence type="ECO:0000313" key="1">
    <source>
        <dbReference type="EMBL" id="WSC13754.1"/>
    </source>
</evidence>